<evidence type="ECO:0000259" key="5">
    <source>
        <dbReference type="PROSITE" id="PS50931"/>
    </source>
</evidence>
<dbReference type="PANTHER" id="PTHR30126">
    <property type="entry name" value="HTH-TYPE TRANSCRIPTIONAL REGULATOR"/>
    <property type="match status" value="1"/>
</dbReference>
<dbReference type="PROSITE" id="PS50931">
    <property type="entry name" value="HTH_LYSR"/>
    <property type="match status" value="1"/>
</dbReference>
<keyword evidence="4" id="KW-0804">Transcription</keyword>
<keyword evidence="3" id="KW-0238">DNA-binding</keyword>
<accession>A0A3B0Y0I8</accession>
<feature type="domain" description="HTH lysR-type" evidence="5">
    <location>
        <begin position="3"/>
        <end position="60"/>
    </location>
</feature>
<comment type="similarity">
    <text evidence="1">Belongs to the LysR transcriptional regulatory family.</text>
</comment>
<name>A0A3B0Y0I8_9ZZZZ</name>
<evidence type="ECO:0000256" key="2">
    <source>
        <dbReference type="ARBA" id="ARBA00023015"/>
    </source>
</evidence>
<organism evidence="6">
    <name type="scientific">hydrothermal vent metagenome</name>
    <dbReference type="NCBI Taxonomy" id="652676"/>
    <lineage>
        <taxon>unclassified sequences</taxon>
        <taxon>metagenomes</taxon>
        <taxon>ecological metagenomes</taxon>
    </lineage>
</organism>
<protein>
    <submittedName>
        <fullName evidence="6">RuBisCO operon transcriptional regulator CbbR</fullName>
    </submittedName>
</protein>
<dbReference type="InterPro" id="IPR036388">
    <property type="entry name" value="WH-like_DNA-bd_sf"/>
</dbReference>
<gene>
    <name evidence="6" type="ORF">MNBD_GAMMA12-2896</name>
</gene>
<dbReference type="InterPro" id="IPR005119">
    <property type="entry name" value="LysR_subst-bd"/>
</dbReference>
<dbReference type="InterPro" id="IPR000847">
    <property type="entry name" value="LysR_HTH_N"/>
</dbReference>
<dbReference type="PRINTS" id="PR00039">
    <property type="entry name" value="HTHLYSR"/>
</dbReference>
<reference evidence="6" key="1">
    <citation type="submission" date="2018-06" db="EMBL/GenBank/DDBJ databases">
        <authorList>
            <person name="Zhirakovskaya E."/>
        </authorList>
    </citation>
    <scope>NUCLEOTIDE SEQUENCE</scope>
</reference>
<dbReference type="CDD" id="cd08419">
    <property type="entry name" value="PBP2_CbbR_RubisCO_like"/>
    <property type="match status" value="1"/>
</dbReference>
<dbReference type="AlphaFoldDB" id="A0A3B0Y0I8"/>
<evidence type="ECO:0000313" key="6">
    <source>
        <dbReference type="EMBL" id="VAW74175.1"/>
    </source>
</evidence>
<evidence type="ECO:0000256" key="1">
    <source>
        <dbReference type="ARBA" id="ARBA00009437"/>
    </source>
</evidence>
<dbReference type="GO" id="GO:0003700">
    <property type="term" value="F:DNA-binding transcription factor activity"/>
    <property type="evidence" value="ECO:0007669"/>
    <property type="project" value="InterPro"/>
</dbReference>
<dbReference type="FunFam" id="1.10.10.10:FF:000001">
    <property type="entry name" value="LysR family transcriptional regulator"/>
    <property type="match status" value="1"/>
</dbReference>
<dbReference type="Pfam" id="PF03466">
    <property type="entry name" value="LysR_substrate"/>
    <property type="match status" value="1"/>
</dbReference>
<dbReference type="Gene3D" id="3.40.190.290">
    <property type="match status" value="1"/>
</dbReference>
<proteinExistence type="inferred from homology"/>
<dbReference type="EMBL" id="UOFL01000053">
    <property type="protein sequence ID" value="VAW74175.1"/>
    <property type="molecule type" value="Genomic_DNA"/>
</dbReference>
<dbReference type="Pfam" id="PF00126">
    <property type="entry name" value="HTH_1"/>
    <property type="match status" value="1"/>
</dbReference>
<dbReference type="PANTHER" id="PTHR30126:SF5">
    <property type="entry name" value="HTH-TYPE TRANSCRIPTIONAL ACTIVATOR CMPR"/>
    <property type="match status" value="1"/>
</dbReference>
<evidence type="ECO:0000256" key="4">
    <source>
        <dbReference type="ARBA" id="ARBA00023163"/>
    </source>
</evidence>
<sequence>MHVTLRQIQVFEAVASKLNYTRASEELHLSQPAVSMQIKQLEKTVGINLFEKIGKKVTLTEAGRELHHYARQIQNLLGEASEVLEALKGVRRGHLSLSVASTANYFATNLLANFKRQYPETTFNLDVTNRKILLSQLEHNETDIVVMGRPPIEAELIAEPFMENPLVVIAPNSHPLRHNSHLAFDDLQNETFVVRELGSGTRIAMEQFFTENGMELKTGIEMNSNEAIKQAVEAGLGLGIVSIHTLSLELAANKLCLLDVKGFPVLRHWYLVHRADKRLSAIMIAFKEFVFAEAGGLLELAGASRPKLLK</sequence>
<dbReference type="SUPFAM" id="SSF46785">
    <property type="entry name" value="Winged helix' DNA-binding domain"/>
    <property type="match status" value="1"/>
</dbReference>
<dbReference type="Gene3D" id="1.10.10.10">
    <property type="entry name" value="Winged helix-like DNA-binding domain superfamily/Winged helix DNA-binding domain"/>
    <property type="match status" value="1"/>
</dbReference>
<dbReference type="InterPro" id="IPR036390">
    <property type="entry name" value="WH_DNA-bd_sf"/>
</dbReference>
<keyword evidence="2" id="KW-0805">Transcription regulation</keyword>
<dbReference type="SUPFAM" id="SSF53850">
    <property type="entry name" value="Periplasmic binding protein-like II"/>
    <property type="match status" value="1"/>
</dbReference>
<dbReference type="GO" id="GO:0000976">
    <property type="term" value="F:transcription cis-regulatory region binding"/>
    <property type="evidence" value="ECO:0007669"/>
    <property type="project" value="TreeGrafter"/>
</dbReference>
<evidence type="ECO:0000256" key="3">
    <source>
        <dbReference type="ARBA" id="ARBA00023125"/>
    </source>
</evidence>